<dbReference type="SUPFAM" id="SSF53383">
    <property type="entry name" value="PLP-dependent transferases"/>
    <property type="match status" value="1"/>
</dbReference>
<evidence type="ECO:0000256" key="1">
    <source>
        <dbReference type="ARBA" id="ARBA00005384"/>
    </source>
</evidence>
<dbReference type="InterPro" id="IPR051446">
    <property type="entry name" value="HTH_trans_reg/aminotransferase"/>
</dbReference>
<dbReference type="InterPro" id="IPR036390">
    <property type="entry name" value="WH_DNA-bd_sf"/>
</dbReference>
<protein>
    <recommendedName>
        <fullName evidence="7">HTH gntR-type domain-containing protein</fullName>
    </recommendedName>
</protein>
<keyword evidence="4" id="KW-0238">DNA-binding</keyword>
<evidence type="ECO:0000256" key="6">
    <source>
        <dbReference type="SAM" id="MobiDB-lite"/>
    </source>
</evidence>
<dbReference type="PRINTS" id="PR00035">
    <property type="entry name" value="HTHGNTR"/>
</dbReference>
<dbReference type="EMBL" id="LQZG01000002">
    <property type="protein sequence ID" value="OAB87915.1"/>
    <property type="molecule type" value="Genomic_DNA"/>
</dbReference>
<evidence type="ECO:0000256" key="3">
    <source>
        <dbReference type="ARBA" id="ARBA00023015"/>
    </source>
</evidence>
<keyword evidence="2" id="KW-0663">Pyridoxal phosphate</keyword>
<dbReference type="InterPro" id="IPR015424">
    <property type="entry name" value="PyrdxlP-dep_Trfase"/>
</dbReference>
<keyword evidence="5" id="KW-0804">Transcription</keyword>
<dbReference type="CDD" id="cd00609">
    <property type="entry name" value="AAT_like"/>
    <property type="match status" value="1"/>
</dbReference>
<dbReference type="Gene3D" id="1.10.10.10">
    <property type="entry name" value="Winged helix-like DNA-binding domain superfamily/Winged helix DNA-binding domain"/>
    <property type="match status" value="1"/>
</dbReference>
<dbReference type="InterPro" id="IPR015421">
    <property type="entry name" value="PyrdxlP-dep_Trfase_major"/>
</dbReference>
<dbReference type="InterPro" id="IPR000524">
    <property type="entry name" value="Tscrpt_reg_HTH_GntR"/>
</dbReference>
<dbReference type="PANTHER" id="PTHR46577">
    <property type="entry name" value="HTH-TYPE TRANSCRIPTIONAL REGULATORY PROTEIN GABR"/>
    <property type="match status" value="1"/>
</dbReference>
<feature type="region of interest" description="Disordered" evidence="6">
    <location>
        <begin position="78"/>
        <end position="104"/>
    </location>
</feature>
<feature type="domain" description="HTH gntR-type" evidence="7">
    <location>
        <begin position="21"/>
        <end position="89"/>
    </location>
</feature>
<keyword evidence="3" id="KW-0805">Transcription regulation</keyword>
<dbReference type="GO" id="GO:0003700">
    <property type="term" value="F:DNA-binding transcription factor activity"/>
    <property type="evidence" value="ECO:0007669"/>
    <property type="project" value="InterPro"/>
</dbReference>
<evidence type="ECO:0000313" key="8">
    <source>
        <dbReference type="EMBL" id="OAB87915.1"/>
    </source>
</evidence>
<dbReference type="InterPro" id="IPR004839">
    <property type="entry name" value="Aminotransferase_I/II_large"/>
</dbReference>
<dbReference type="Pfam" id="PF00155">
    <property type="entry name" value="Aminotran_1_2"/>
    <property type="match status" value="1"/>
</dbReference>
<reference evidence="8 9" key="1">
    <citation type="submission" date="2016-01" db="EMBL/GenBank/DDBJ databases">
        <title>Janibacter melonis strain CD11_4 genome sequencing and assembly.</title>
        <authorList>
            <person name="Nair G.R."/>
            <person name="Kaur G."/>
            <person name="Chander A.M."/>
            <person name="Mayilraj S."/>
        </authorList>
    </citation>
    <scope>NUCLEOTIDE SEQUENCE [LARGE SCALE GENOMIC DNA]</scope>
    <source>
        <strain evidence="8 9">CD11-4</strain>
    </source>
</reference>
<dbReference type="AlphaFoldDB" id="A0A176QDZ2"/>
<dbReference type="SMART" id="SM00345">
    <property type="entry name" value="HTH_GNTR"/>
    <property type="match status" value="1"/>
</dbReference>
<dbReference type="PROSITE" id="PS50949">
    <property type="entry name" value="HTH_GNTR"/>
    <property type="match status" value="1"/>
</dbReference>
<dbReference type="InterPro" id="IPR036388">
    <property type="entry name" value="WH-like_DNA-bd_sf"/>
</dbReference>
<dbReference type="SUPFAM" id="SSF46785">
    <property type="entry name" value="Winged helix' DNA-binding domain"/>
    <property type="match status" value="1"/>
</dbReference>
<accession>A0A176QDZ2</accession>
<comment type="caution">
    <text evidence="8">The sequence shown here is derived from an EMBL/GenBank/DDBJ whole genome shotgun (WGS) entry which is preliminary data.</text>
</comment>
<dbReference type="CDD" id="cd07377">
    <property type="entry name" value="WHTH_GntR"/>
    <property type="match status" value="1"/>
</dbReference>
<dbReference type="RefSeq" id="WP_068273767.1">
    <property type="nucleotide sequence ID" value="NZ_LQZG01000002.1"/>
</dbReference>
<name>A0A176QDZ2_9MICO</name>
<evidence type="ECO:0000256" key="2">
    <source>
        <dbReference type="ARBA" id="ARBA00022898"/>
    </source>
</evidence>
<sequence length="480" mass="51758">MTRTISPTRLATLLGRAPERHPAYRSVAEALRLLVDDGRVPAGTRLPSERALAETVGVSRATVTRAYALLTEQGYASSRRGSGTVTDLPDAASRDGRGALMPRIEGGDTGVVDLTCAVMPPPVQMHTAYEQALTRWPTYLQGSGYYPLGVPALREAVAARYTQRGLPTSADEVMITSGAVGAHAIASRAFLRPGDRLLLDSPTYPNGMEALRADGARLVAMPVDETGWDLDAWEAALPRTGARATLLLPDYQNPTGHLMSEGERARLGRALTRHDVLAVVDETLVETRVDGPGVPSPFAAHHRRTITLGGASKSHWSGLRVGWLRAPARLMGPLAAARTTLDLGSPVLEQLALLELMAHDDEITASRAEVARSRRDTLVAALHEHLPQWRTRVPHGGLCLWVTLPEPVSTPFVVAAERHGVILAPGPRFAPEPGLERHLRIPFTLPEPTLRDAAHRMARAWAELDPGAHARHDLATPLIA</sequence>
<gene>
    <name evidence="8" type="ORF">AWH69_07800</name>
</gene>
<evidence type="ECO:0000259" key="7">
    <source>
        <dbReference type="PROSITE" id="PS50949"/>
    </source>
</evidence>
<comment type="similarity">
    <text evidence="1">In the C-terminal section; belongs to the class-I pyridoxal-phosphate-dependent aminotransferase family.</text>
</comment>
<keyword evidence="9" id="KW-1185">Reference proteome</keyword>
<organism evidence="8 9">
    <name type="scientific">Janibacter melonis</name>
    <dbReference type="NCBI Taxonomy" id="262209"/>
    <lineage>
        <taxon>Bacteria</taxon>
        <taxon>Bacillati</taxon>
        <taxon>Actinomycetota</taxon>
        <taxon>Actinomycetes</taxon>
        <taxon>Micrococcales</taxon>
        <taxon>Intrasporangiaceae</taxon>
        <taxon>Janibacter</taxon>
    </lineage>
</organism>
<dbReference type="Proteomes" id="UP000076976">
    <property type="component" value="Unassembled WGS sequence"/>
</dbReference>
<proteinExistence type="inferred from homology"/>
<dbReference type="GO" id="GO:0003677">
    <property type="term" value="F:DNA binding"/>
    <property type="evidence" value="ECO:0007669"/>
    <property type="project" value="UniProtKB-KW"/>
</dbReference>
<dbReference type="Pfam" id="PF00392">
    <property type="entry name" value="GntR"/>
    <property type="match status" value="1"/>
</dbReference>
<dbReference type="GO" id="GO:0030170">
    <property type="term" value="F:pyridoxal phosphate binding"/>
    <property type="evidence" value="ECO:0007669"/>
    <property type="project" value="InterPro"/>
</dbReference>
<dbReference type="STRING" id="262209.AWH69_07800"/>
<dbReference type="PANTHER" id="PTHR46577:SF1">
    <property type="entry name" value="HTH-TYPE TRANSCRIPTIONAL REGULATORY PROTEIN GABR"/>
    <property type="match status" value="1"/>
</dbReference>
<dbReference type="Gene3D" id="3.40.640.10">
    <property type="entry name" value="Type I PLP-dependent aspartate aminotransferase-like (Major domain)"/>
    <property type="match status" value="1"/>
</dbReference>
<evidence type="ECO:0000256" key="4">
    <source>
        <dbReference type="ARBA" id="ARBA00023125"/>
    </source>
</evidence>
<evidence type="ECO:0000313" key="9">
    <source>
        <dbReference type="Proteomes" id="UP000076976"/>
    </source>
</evidence>
<evidence type="ECO:0000256" key="5">
    <source>
        <dbReference type="ARBA" id="ARBA00023163"/>
    </source>
</evidence>